<name>A0ACC2VW96_9TREE</name>
<evidence type="ECO:0000313" key="1">
    <source>
        <dbReference type="EMBL" id="KAJ9103597.1"/>
    </source>
</evidence>
<reference evidence="1" key="1">
    <citation type="submission" date="2023-04" db="EMBL/GenBank/DDBJ databases">
        <title>Draft Genome sequencing of Naganishia species isolated from polar environments using Oxford Nanopore Technology.</title>
        <authorList>
            <person name="Leo P."/>
            <person name="Venkateswaran K."/>
        </authorList>
    </citation>
    <scope>NUCLEOTIDE SEQUENCE</scope>
    <source>
        <strain evidence="1">MNA-CCFEE 5262</strain>
    </source>
</reference>
<accession>A0ACC2VW96</accession>
<organism evidence="1 2">
    <name type="scientific">Naganishia adeliensis</name>
    <dbReference type="NCBI Taxonomy" id="92952"/>
    <lineage>
        <taxon>Eukaryota</taxon>
        <taxon>Fungi</taxon>
        <taxon>Dikarya</taxon>
        <taxon>Basidiomycota</taxon>
        <taxon>Agaricomycotina</taxon>
        <taxon>Tremellomycetes</taxon>
        <taxon>Filobasidiales</taxon>
        <taxon>Filobasidiaceae</taxon>
        <taxon>Naganishia</taxon>
    </lineage>
</organism>
<proteinExistence type="predicted"/>
<evidence type="ECO:0000313" key="2">
    <source>
        <dbReference type="Proteomes" id="UP001230649"/>
    </source>
</evidence>
<protein>
    <submittedName>
        <fullName evidence="1">Uncharacterized protein</fullName>
    </submittedName>
</protein>
<dbReference type="Proteomes" id="UP001230649">
    <property type="component" value="Unassembled WGS sequence"/>
</dbReference>
<dbReference type="EMBL" id="JASBWS010000058">
    <property type="protein sequence ID" value="KAJ9103597.1"/>
    <property type="molecule type" value="Genomic_DNA"/>
</dbReference>
<sequence length="358" mass="40199">MHSHHSHSGQFCRHAAPNTTLEQSILAALARGLTTFGLSEHVPRYRAQDLYPEESDLTPEDLERAFDEYLAEAHRLKREYAGRIDLLVGAETDYITPLDLERLEALLERCEVEYVVGSVHHVNEQGIDFSENWWRTCVAGFEPSPSSDNDPKTTPPTTTPSDTALTAYFNTYLDAQHTLLTRIAPPIIGHFDLCRLYIPHTRTRRRPSIPGQVVAYGGLFEVNAAAFRKGWDAAYPGTEILQCIIAHRGRLCLSDDSHGPLAVAQNYPRLRDYLLGRGVTEIWYLASVPRGTSSSEDSPRETAGDAEEGGMANPRGLPWSWLSPSRRRVVPRRYEGDWAADGFWAALEAREAEGKMRR</sequence>
<comment type="caution">
    <text evidence="1">The sequence shown here is derived from an EMBL/GenBank/DDBJ whole genome shotgun (WGS) entry which is preliminary data.</text>
</comment>
<gene>
    <name evidence="1" type="ORF">QFC20_004753</name>
</gene>
<keyword evidence="2" id="KW-1185">Reference proteome</keyword>